<dbReference type="PRINTS" id="PR00300">
    <property type="entry name" value="CLPPROTEASEA"/>
</dbReference>
<dbReference type="InterPro" id="IPR001270">
    <property type="entry name" value="ClpA/B"/>
</dbReference>
<reference evidence="3" key="3">
    <citation type="submission" date="2011-03" db="EMBL/GenBank/DDBJ databases">
        <title>Annotation of Magnaporthe poae ATCC 64411.</title>
        <authorList>
            <person name="Ma L.-J."/>
            <person name="Dead R."/>
            <person name="Young S.K."/>
            <person name="Zeng Q."/>
            <person name="Gargeya S."/>
            <person name="Fitzgerald M."/>
            <person name="Haas B."/>
            <person name="Abouelleil A."/>
            <person name="Alvarado L."/>
            <person name="Arachchi H.M."/>
            <person name="Berlin A."/>
            <person name="Brown A."/>
            <person name="Chapman S.B."/>
            <person name="Chen Z."/>
            <person name="Dunbar C."/>
            <person name="Freedman E."/>
            <person name="Gearin G."/>
            <person name="Gellesch M."/>
            <person name="Goldberg J."/>
            <person name="Griggs A."/>
            <person name="Gujja S."/>
            <person name="Heiman D."/>
            <person name="Howarth C."/>
            <person name="Larson L."/>
            <person name="Lui A."/>
            <person name="MacDonald P.J.P."/>
            <person name="Mehta T."/>
            <person name="Montmayeur A."/>
            <person name="Murphy C."/>
            <person name="Neiman D."/>
            <person name="Pearson M."/>
            <person name="Priest M."/>
            <person name="Roberts A."/>
            <person name="Saif S."/>
            <person name="Shea T."/>
            <person name="Shenoy N."/>
            <person name="Sisk P."/>
            <person name="Stolte C."/>
            <person name="Sykes S."/>
            <person name="Yandava C."/>
            <person name="Wortman J."/>
            <person name="Nusbaum C."/>
            <person name="Birren B."/>
        </authorList>
    </citation>
    <scope>NUCLEOTIDE SEQUENCE</scope>
    <source>
        <strain evidence="3">ATCC 64411</strain>
    </source>
</reference>
<reference evidence="4" key="4">
    <citation type="journal article" date="2015" name="G3 (Bethesda)">
        <title>Genome sequences of three phytopathogenic species of the Magnaporthaceae family of fungi.</title>
        <authorList>
            <person name="Okagaki L.H."/>
            <person name="Nunes C.C."/>
            <person name="Sailsbery J."/>
            <person name="Clay B."/>
            <person name="Brown D."/>
            <person name="John T."/>
            <person name="Oh Y."/>
            <person name="Young N."/>
            <person name="Fitzgerald M."/>
            <person name="Haas B.J."/>
            <person name="Zeng Q."/>
            <person name="Young S."/>
            <person name="Adiconis X."/>
            <person name="Fan L."/>
            <person name="Levin J.Z."/>
            <person name="Mitchell T.K."/>
            <person name="Okubara P.A."/>
            <person name="Farman M.L."/>
            <person name="Kohn L.M."/>
            <person name="Birren B."/>
            <person name="Ma L.-J."/>
            <person name="Dean R.A."/>
        </authorList>
    </citation>
    <scope>NUCLEOTIDE SEQUENCE</scope>
    <source>
        <strain evidence="4">ATCC 64411 / 73-15</strain>
    </source>
</reference>
<gene>
    <name evidence="3" type="ORF">MAPG_10520</name>
</gene>
<dbReference type="CDD" id="cd19481">
    <property type="entry name" value="RecA-like_protease"/>
    <property type="match status" value="1"/>
</dbReference>
<keyword evidence="5" id="KW-1185">Reference proteome</keyword>
<dbReference type="InterPro" id="IPR003593">
    <property type="entry name" value="AAA+_ATPase"/>
</dbReference>
<dbReference type="InterPro" id="IPR027417">
    <property type="entry name" value="P-loop_NTPase"/>
</dbReference>
<name>A0A0C4ECT5_MAGP6</name>
<evidence type="ECO:0000313" key="3">
    <source>
        <dbReference type="EMBL" id="KLU90668.1"/>
    </source>
</evidence>
<reference evidence="5" key="2">
    <citation type="submission" date="2010-05" db="EMBL/GenBank/DDBJ databases">
        <title>The genome sequence of Magnaporthe poae strain ATCC 64411.</title>
        <authorList>
            <person name="Ma L.-J."/>
            <person name="Dead R."/>
            <person name="Young S."/>
            <person name="Zeng Q."/>
            <person name="Koehrsen M."/>
            <person name="Alvarado L."/>
            <person name="Berlin A."/>
            <person name="Chapman S.B."/>
            <person name="Chen Z."/>
            <person name="Freedman E."/>
            <person name="Gellesch M."/>
            <person name="Goldberg J."/>
            <person name="Griggs A."/>
            <person name="Gujja S."/>
            <person name="Heilman E.R."/>
            <person name="Heiman D."/>
            <person name="Hepburn T."/>
            <person name="Howarth C."/>
            <person name="Jen D."/>
            <person name="Larson L."/>
            <person name="Mehta T."/>
            <person name="Neiman D."/>
            <person name="Pearson M."/>
            <person name="Roberts A."/>
            <person name="Saif S."/>
            <person name="Shea T."/>
            <person name="Shenoy N."/>
            <person name="Sisk P."/>
            <person name="Stolte C."/>
            <person name="Sykes S."/>
            <person name="Walk T."/>
            <person name="White J."/>
            <person name="Yandava C."/>
            <person name="Haas B."/>
            <person name="Nusbaum C."/>
            <person name="Birren B."/>
        </authorList>
    </citation>
    <scope>NUCLEOTIDE SEQUENCE [LARGE SCALE GENOMIC DNA]</scope>
    <source>
        <strain evidence="5">ATCC 64411 / 73-15</strain>
    </source>
</reference>
<dbReference type="PANTHER" id="PTHR46411">
    <property type="entry name" value="FAMILY ATPASE, PUTATIVE-RELATED"/>
    <property type="match status" value="1"/>
</dbReference>
<organism evidence="4 5">
    <name type="scientific">Magnaporthiopsis poae (strain ATCC 64411 / 73-15)</name>
    <name type="common">Kentucky bluegrass fungus</name>
    <name type="synonym">Magnaporthe poae</name>
    <dbReference type="NCBI Taxonomy" id="644358"/>
    <lineage>
        <taxon>Eukaryota</taxon>
        <taxon>Fungi</taxon>
        <taxon>Dikarya</taxon>
        <taxon>Ascomycota</taxon>
        <taxon>Pezizomycotina</taxon>
        <taxon>Sordariomycetes</taxon>
        <taxon>Sordariomycetidae</taxon>
        <taxon>Magnaporthales</taxon>
        <taxon>Magnaporthaceae</taxon>
        <taxon>Magnaporthiopsis</taxon>
    </lineage>
</organism>
<sequence>MAESPAGYERYMQTVNRHASENNKHASEDNKGSGSTDKSFNGRFFDVTEHWLSPNEPGECVPTGQISNTAVSRRRYGENSLLLRRIIVPQKQPKLQLEIQSTSLQKAFRAITGDLASLNVNANPIVIQAPYYELYHFREELKAAFDATKLEGLKKELQLFFDFEDEHMSRALNLREIEDHLQPPRPTIQFEHLWALFKPHELILLQTVTPASSTVQSCGVLEKYWIDQGTDGLAWFIQVRHMDFDGERFGVVQETFKFPAFNGVLDVDSLPAYPLSFCTDQHGVRKALAETSKTYIELCKGVPASPSKTRTKGCLRDYHGPAWVQRPDSRYGDRKNGMRLFDPPEDMISGRVLVDPVGFIRENPGFRVRIVAKTLNKAAGVKGKAADPATSVAERQPILDPETLEGDDLICFPAMVAGYSLSTKHCGNFHVGSFRDVSWEEDEPKSLFRNSEKMRHVQKIAASFSYQSHSFQYSIGGKGRGLVFLFYGPSGTGKTLTAECVAENLRQPLYRVSGSDLGSDISRIEASLQQTFNRIARWEAILLLDEADAFMAERGDDSLERNSLVSILLRMLEYQSGIVILTTNREDNFDKAFHTRIHVTISFPPVTQKEREIIWRNQASAKRVGARTASLSDEEWSSLSELKLDGRSIKNVFHVAGLWTGSDGGEDRPISLDDIKSVLQIALGNASKDLKRQLEEFVGVAEEREPRGESTVSGPPS</sequence>
<dbReference type="SUPFAM" id="SSF52540">
    <property type="entry name" value="P-loop containing nucleoside triphosphate hydrolases"/>
    <property type="match status" value="1"/>
</dbReference>
<dbReference type="OMA" id="DDLICFP"/>
<dbReference type="GO" id="GO:0005524">
    <property type="term" value="F:ATP binding"/>
    <property type="evidence" value="ECO:0007669"/>
    <property type="project" value="InterPro"/>
</dbReference>
<feature type="compositionally biased region" description="Basic and acidic residues" evidence="1">
    <location>
        <begin position="18"/>
        <end position="31"/>
    </location>
</feature>
<dbReference type="InterPro" id="IPR003959">
    <property type="entry name" value="ATPase_AAA_core"/>
</dbReference>
<dbReference type="Pfam" id="PF22942">
    <property type="entry name" value="DUF7025"/>
    <property type="match status" value="1"/>
</dbReference>
<dbReference type="AlphaFoldDB" id="A0A0C4ECT5"/>
<evidence type="ECO:0000256" key="1">
    <source>
        <dbReference type="SAM" id="MobiDB-lite"/>
    </source>
</evidence>
<protein>
    <recommendedName>
        <fullName evidence="2">AAA+ ATPase domain-containing protein</fullName>
    </recommendedName>
</protein>
<dbReference type="VEuPathDB" id="FungiDB:MAPG_10520"/>
<dbReference type="EnsemblFungi" id="MAPG_10520T0">
    <property type="protein sequence ID" value="MAPG_10520T0"/>
    <property type="gene ID" value="MAPG_10520"/>
</dbReference>
<dbReference type="EMBL" id="ADBL01002350">
    <property type="status" value="NOT_ANNOTATED_CDS"/>
    <property type="molecule type" value="Genomic_DNA"/>
</dbReference>
<feature type="domain" description="AAA+ ATPase" evidence="2">
    <location>
        <begin position="480"/>
        <end position="603"/>
    </location>
</feature>
<evidence type="ECO:0000313" key="4">
    <source>
        <dbReference type="EnsemblFungi" id="MAPG_10520T0"/>
    </source>
</evidence>
<accession>A0A0C4ECT5</accession>
<dbReference type="OrthoDB" id="10042665at2759"/>
<reference evidence="4" key="5">
    <citation type="submission" date="2015-06" db="UniProtKB">
        <authorList>
            <consortium name="EnsemblFungi"/>
        </authorList>
    </citation>
    <scope>IDENTIFICATION</scope>
    <source>
        <strain evidence="4">ATCC 64411</strain>
    </source>
</reference>
<dbReference type="EMBL" id="GL876975">
    <property type="protein sequence ID" value="KLU90668.1"/>
    <property type="molecule type" value="Genomic_DNA"/>
</dbReference>
<dbReference type="Proteomes" id="UP000011715">
    <property type="component" value="Unassembled WGS sequence"/>
</dbReference>
<evidence type="ECO:0000259" key="2">
    <source>
        <dbReference type="SMART" id="SM00382"/>
    </source>
</evidence>
<feature type="region of interest" description="Disordered" evidence="1">
    <location>
        <begin position="1"/>
        <end position="40"/>
    </location>
</feature>
<reference evidence="3" key="1">
    <citation type="submission" date="2010-05" db="EMBL/GenBank/DDBJ databases">
        <title>The Genome Sequence of Magnaporthe poae strain ATCC 64411.</title>
        <authorList>
            <consortium name="The Broad Institute Genome Sequencing Platform"/>
            <consortium name="Broad Institute Genome Sequencing Center for Infectious Disease"/>
            <person name="Ma L.-J."/>
            <person name="Dead R."/>
            <person name="Young S."/>
            <person name="Zeng Q."/>
            <person name="Koehrsen M."/>
            <person name="Alvarado L."/>
            <person name="Berlin A."/>
            <person name="Chapman S.B."/>
            <person name="Chen Z."/>
            <person name="Freedman E."/>
            <person name="Gellesch M."/>
            <person name="Goldberg J."/>
            <person name="Griggs A."/>
            <person name="Gujja S."/>
            <person name="Heilman E.R."/>
            <person name="Heiman D."/>
            <person name="Hepburn T."/>
            <person name="Howarth C."/>
            <person name="Jen D."/>
            <person name="Larson L."/>
            <person name="Mehta T."/>
            <person name="Neiman D."/>
            <person name="Pearson M."/>
            <person name="Roberts A."/>
            <person name="Saif S."/>
            <person name="Shea T."/>
            <person name="Shenoy N."/>
            <person name="Sisk P."/>
            <person name="Stolte C."/>
            <person name="Sykes S."/>
            <person name="Walk T."/>
            <person name="White J."/>
            <person name="Yandava C."/>
            <person name="Haas B."/>
            <person name="Nusbaum C."/>
            <person name="Birren B."/>
        </authorList>
    </citation>
    <scope>NUCLEOTIDE SEQUENCE</scope>
    <source>
        <strain evidence="3">ATCC 64411</strain>
    </source>
</reference>
<dbReference type="Pfam" id="PF00004">
    <property type="entry name" value="AAA"/>
    <property type="match status" value="1"/>
</dbReference>
<dbReference type="eggNOG" id="KOG0742">
    <property type="taxonomic scope" value="Eukaryota"/>
</dbReference>
<dbReference type="PANTHER" id="PTHR46411:SF2">
    <property type="entry name" value="AAA+ ATPASE DOMAIN-CONTAINING PROTEIN"/>
    <property type="match status" value="1"/>
</dbReference>
<dbReference type="SMART" id="SM00382">
    <property type="entry name" value="AAA"/>
    <property type="match status" value="1"/>
</dbReference>
<proteinExistence type="predicted"/>
<evidence type="ECO:0000313" key="5">
    <source>
        <dbReference type="Proteomes" id="UP000011715"/>
    </source>
</evidence>
<dbReference type="GO" id="GO:0016887">
    <property type="term" value="F:ATP hydrolysis activity"/>
    <property type="evidence" value="ECO:0007669"/>
    <property type="project" value="InterPro"/>
</dbReference>
<dbReference type="Gene3D" id="3.40.50.300">
    <property type="entry name" value="P-loop containing nucleotide triphosphate hydrolases"/>
    <property type="match status" value="1"/>
</dbReference>
<dbReference type="InterPro" id="IPR054289">
    <property type="entry name" value="DUF7025"/>
</dbReference>